<evidence type="ECO:0000256" key="1">
    <source>
        <dbReference type="SAM" id="MobiDB-lite"/>
    </source>
</evidence>
<organism evidence="4 5">
    <name type="scientific">Plakobranchus ocellatus</name>
    <dbReference type="NCBI Taxonomy" id="259542"/>
    <lineage>
        <taxon>Eukaryota</taxon>
        <taxon>Metazoa</taxon>
        <taxon>Spiralia</taxon>
        <taxon>Lophotrochozoa</taxon>
        <taxon>Mollusca</taxon>
        <taxon>Gastropoda</taxon>
        <taxon>Heterobranchia</taxon>
        <taxon>Euthyneura</taxon>
        <taxon>Panpulmonata</taxon>
        <taxon>Sacoglossa</taxon>
        <taxon>Placobranchoidea</taxon>
        <taxon>Plakobranchidae</taxon>
        <taxon>Plakobranchus</taxon>
    </lineage>
</organism>
<comment type="caution">
    <text evidence="4">The sequence shown here is derived from an EMBL/GenBank/DDBJ whole genome shotgun (WGS) entry which is preliminary data.</text>
</comment>
<feature type="region of interest" description="Disordered" evidence="1">
    <location>
        <begin position="109"/>
        <end position="146"/>
    </location>
</feature>
<gene>
    <name evidence="4" type="ORF">PoB_006914400</name>
</gene>
<protein>
    <recommendedName>
        <fullName evidence="3">Chitin-binding type-2 domain-containing protein</fullName>
    </recommendedName>
</protein>
<accession>A0AAV4DEL4</accession>
<keyword evidence="5" id="KW-1185">Reference proteome</keyword>
<feature type="domain" description="Chitin-binding type-2" evidence="3">
    <location>
        <begin position="30"/>
        <end position="87"/>
    </location>
</feature>
<dbReference type="GO" id="GO:0005576">
    <property type="term" value="C:extracellular region"/>
    <property type="evidence" value="ECO:0007669"/>
    <property type="project" value="InterPro"/>
</dbReference>
<reference evidence="4 5" key="1">
    <citation type="journal article" date="2021" name="Elife">
        <title>Chloroplast acquisition without the gene transfer in kleptoplastic sea slugs, Plakobranchus ocellatus.</title>
        <authorList>
            <person name="Maeda T."/>
            <person name="Takahashi S."/>
            <person name="Yoshida T."/>
            <person name="Shimamura S."/>
            <person name="Takaki Y."/>
            <person name="Nagai Y."/>
            <person name="Toyoda A."/>
            <person name="Suzuki Y."/>
            <person name="Arimoto A."/>
            <person name="Ishii H."/>
            <person name="Satoh N."/>
            <person name="Nishiyama T."/>
            <person name="Hasebe M."/>
            <person name="Maruyama T."/>
            <person name="Minagawa J."/>
            <person name="Obokata J."/>
            <person name="Shigenobu S."/>
        </authorList>
    </citation>
    <scope>NUCLEOTIDE SEQUENCE [LARGE SCALE GENOMIC DNA]</scope>
</reference>
<evidence type="ECO:0000313" key="4">
    <source>
        <dbReference type="EMBL" id="GFO42639.1"/>
    </source>
</evidence>
<dbReference type="SMART" id="SM00494">
    <property type="entry name" value="ChtBD2"/>
    <property type="match status" value="1"/>
</dbReference>
<evidence type="ECO:0000256" key="2">
    <source>
        <dbReference type="SAM" id="SignalP"/>
    </source>
</evidence>
<proteinExistence type="predicted"/>
<feature type="region of interest" description="Disordered" evidence="1">
    <location>
        <begin position="191"/>
        <end position="210"/>
    </location>
</feature>
<evidence type="ECO:0000313" key="5">
    <source>
        <dbReference type="Proteomes" id="UP000735302"/>
    </source>
</evidence>
<evidence type="ECO:0000259" key="3">
    <source>
        <dbReference type="PROSITE" id="PS50940"/>
    </source>
</evidence>
<dbReference type="Gene3D" id="2.170.140.10">
    <property type="entry name" value="Chitin binding domain"/>
    <property type="match status" value="1"/>
</dbReference>
<dbReference type="AlphaFoldDB" id="A0AAV4DEL4"/>
<keyword evidence="2" id="KW-0732">Signal</keyword>
<feature type="compositionally biased region" description="Polar residues" evidence="1">
    <location>
        <begin position="109"/>
        <end position="120"/>
    </location>
</feature>
<dbReference type="Pfam" id="PF01607">
    <property type="entry name" value="CBM_14"/>
    <property type="match status" value="1"/>
</dbReference>
<dbReference type="InterPro" id="IPR002557">
    <property type="entry name" value="Chitin-bd_dom"/>
</dbReference>
<name>A0AAV4DEL4_9GAST</name>
<dbReference type="GO" id="GO:0008061">
    <property type="term" value="F:chitin binding"/>
    <property type="evidence" value="ECO:0007669"/>
    <property type="project" value="InterPro"/>
</dbReference>
<feature type="signal peptide" evidence="2">
    <location>
        <begin position="1"/>
        <end position="28"/>
    </location>
</feature>
<dbReference type="SUPFAM" id="SSF57625">
    <property type="entry name" value="Invertebrate chitin-binding proteins"/>
    <property type="match status" value="1"/>
</dbReference>
<feature type="chain" id="PRO_5043539807" description="Chitin-binding type-2 domain-containing protein" evidence="2">
    <location>
        <begin position="29"/>
        <end position="210"/>
    </location>
</feature>
<dbReference type="InterPro" id="IPR036508">
    <property type="entry name" value="Chitin-bd_dom_sf"/>
</dbReference>
<sequence>MTILQRETACGGVTLVLWLFILIASSQSARTVCDVATGREPNPEDETCGTYYACSDFVARLRRCRIGQQFDYDEGRCRRDKDVWCTDQRENFFPSKNNFSALTTQPLLNTTANRNPTSTLVPADTTDETTALNDQNDAHDRRGRGNGSRLGRILRMLFPQFFTDQGAVGAAGITARNAAGSAQVNQALAPTPNQRGFVPRAQAADARTVA</sequence>
<dbReference type="Proteomes" id="UP000735302">
    <property type="component" value="Unassembled WGS sequence"/>
</dbReference>
<dbReference type="PROSITE" id="PS50940">
    <property type="entry name" value="CHIT_BIND_II"/>
    <property type="match status" value="1"/>
</dbReference>
<dbReference type="EMBL" id="BLXT01007807">
    <property type="protein sequence ID" value="GFO42639.1"/>
    <property type="molecule type" value="Genomic_DNA"/>
</dbReference>